<reference evidence="8" key="1">
    <citation type="submission" date="2021-11" db="EMBL/GenBank/DDBJ databases">
        <authorList>
            <person name="Schell T."/>
        </authorList>
    </citation>
    <scope>NUCLEOTIDE SEQUENCE</scope>
    <source>
        <strain evidence="8">M5</strain>
    </source>
</reference>
<comment type="similarity">
    <text evidence="2 4">Belongs to the AB hydrolase superfamily. Lipase family.</text>
</comment>
<dbReference type="OrthoDB" id="199913at2759"/>
<keyword evidence="3" id="KW-0964">Secreted</keyword>
<keyword evidence="6" id="KW-0472">Membrane</keyword>
<dbReference type="InterPro" id="IPR000734">
    <property type="entry name" value="TAG_lipase"/>
</dbReference>
<organism evidence="8 9">
    <name type="scientific">Daphnia galeata</name>
    <dbReference type="NCBI Taxonomy" id="27404"/>
    <lineage>
        <taxon>Eukaryota</taxon>
        <taxon>Metazoa</taxon>
        <taxon>Ecdysozoa</taxon>
        <taxon>Arthropoda</taxon>
        <taxon>Crustacea</taxon>
        <taxon>Branchiopoda</taxon>
        <taxon>Diplostraca</taxon>
        <taxon>Cladocera</taxon>
        <taxon>Anomopoda</taxon>
        <taxon>Daphniidae</taxon>
        <taxon>Daphnia</taxon>
    </lineage>
</organism>
<dbReference type="InterPro" id="IPR029058">
    <property type="entry name" value="AB_hydrolase_fold"/>
</dbReference>
<dbReference type="PANTHER" id="PTHR11610">
    <property type="entry name" value="LIPASE"/>
    <property type="match status" value="1"/>
</dbReference>
<dbReference type="Pfam" id="PF00151">
    <property type="entry name" value="Lipase"/>
    <property type="match status" value="1"/>
</dbReference>
<dbReference type="Proteomes" id="UP000789390">
    <property type="component" value="Unassembled WGS sequence"/>
</dbReference>
<feature type="domain" description="Lipase" evidence="7">
    <location>
        <begin position="201"/>
        <end position="525"/>
    </location>
</feature>
<evidence type="ECO:0000256" key="1">
    <source>
        <dbReference type="ARBA" id="ARBA00004613"/>
    </source>
</evidence>
<comment type="caution">
    <text evidence="8">The sequence shown here is derived from an EMBL/GenBank/DDBJ whole genome shotgun (WGS) entry which is preliminary data.</text>
</comment>
<evidence type="ECO:0000259" key="7">
    <source>
        <dbReference type="Pfam" id="PF00151"/>
    </source>
</evidence>
<evidence type="ECO:0000313" key="9">
    <source>
        <dbReference type="Proteomes" id="UP000789390"/>
    </source>
</evidence>
<feature type="compositionally biased region" description="Polar residues" evidence="5">
    <location>
        <begin position="819"/>
        <end position="831"/>
    </location>
</feature>
<keyword evidence="6" id="KW-1133">Transmembrane helix</keyword>
<dbReference type="GO" id="GO:0005615">
    <property type="term" value="C:extracellular space"/>
    <property type="evidence" value="ECO:0007669"/>
    <property type="project" value="TreeGrafter"/>
</dbReference>
<dbReference type="GO" id="GO:0016042">
    <property type="term" value="P:lipid catabolic process"/>
    <property type="evidence" value="ECO:0007669"/>
    <property type="project" value="TreeGrafter"/>
</dbReference>
<feature type="compositionally biased region" description="Low complexity" evidence="5">
    <location>
        <begin position="804"/>
        <end position="818"/>
    </location>
</feature>
<feature type="region of interest" description="Disordered" evidence="5">
    <location>
        <begin position="1296"/>
        <end position="1319"/>
    </location>
</feature>
<feature type="compositionally biased region" description="Low complexity" evidence="5">
    <location>
        <begin position="901"/>
        <end position="920"/>
    </location>
</feature>
<comment type="subcellular location">
    <subcellularLocation>
        <location evidence="1">Secreted</location>
    </subcellularLocation>
</comment>
<dbReference type="GO" id="GO:0016298">
    <property type="term" value="F:lipase activity"/>
    <property type="evidence" value="ECO:0007669"/>
    <property type="project" value="InterPro"/>
</dbReference>
<feature type="compositionally biased region" description="Polar residues" evidence="5">
    <location>
        <begin position="838"/>
        <end position="849"/>
    </location>
</feature>
<dbReference type="Gene3D" id="3.40.50.1820">
    <property type="entry name" value="alpha/beta hydrolase"/>
    <property type="match status" value="1"/>
</dbReference>
<evidence type="ECO:0000256" key="2">
    <source>
        <dbReference type="ARBA" id="ARBA00010701"/>
    </source>
</evidence>
<feature type="transmembrane region" description="Helical" evidence="6">
    <location>
        <begin position="12"/>
        <end position="32"/>
    </location>
</feature>
<name>A0A8J2WC09_9CRUS</name>
<dbReference type="InterPro" id="IPR013818">
    <property type="entry name" value="Lipase"/>
</dbReference>
<dbReference type="PRINTS" id="PR00821">
    <property type="entry name" value="TAGLIPASE"/>
</dbReference>
<accession>A0A8J2WC09</accession>
<feature type="compositionally biased region" description="Polar residues" evidence="5">
    <location>
        <begin position="1296"/>
        <end position="1306"/>
    </location>
</feature>
<keyword evidence="6" id="KW-0812">Transmembrane</keyword>
<dbReference type="SUPFAM" id="SSF53474">
    <property type="entry name" value="alpha/beta-Hydrolases"/>
    <property type="match status" value="1"/>
</dbReference>
<keyword evidence="9" id="KW-1185">Reference proteome</keyword>
<dbReference type="EMBL" id="CAKKLH010000043">
    <property type="protein sequence ID" value="CAH0100653.1"/>
    <property type="molecule type" value="Genomic_DNA"/>
</dbReference>
<evidence type="ECO:0000256" key="6">
    <source>
        <dbReference type="SAM" id="Phobius"/>
    </source>
</evidence>
<dbReference type="InterPro" id="IPR033906">
    <property type="entry name" value="Lipase_N"/>
</dbReference>
<feature type="region of interest" description="Disordered" evidence="5">
    <location>
        <begin position="790"/>
        <end position="849"/>
    </location>
</feature>
<feature type="region of interest" description="Disordered" evidence="5">
    <location>
        <begin position="115"/>
        <end position="139"/>
    </location>
</feature>
<sequence length="1319" mass="146933">MNNGEVSSSVKMQHISWILLQLTVFIGFYVVVGSSSTLDNGDPVVARSKINTSTPSRWWRAETDNDRTSSDMINSELRHYQLQLHQRQRQNQRVRSQEENRKLWLMWNGAQEKSNDENDEKLISNGEETSANSTRKETEESLSLLENLVHPEEELLDEINDRQIIQAVIASMAQWNLRKLQKMQRKSDQSRHRSRRDEAMVCYNELGCFRDEGPFNYLDLLPAPPEEINTRFFLYTPRNRDLPHPLVYNNASTILTSPYNASLPTKVMIHGFGSSCQRIWAKEMRTALISVGDVNVICVDWENGANLPNYVRAAVNARLVGRQVALLVNAINGMLGSKNGDFHLIGFSLGAHVAGFAGSELRNVSRITGLDPAGPLFENYDPRVRLDSTDADLVDVIHSNGEKIYMGGLGAWAPMGDIDFYPNGGRMQKGCTNLFVGAVSDMIWSSAEENGRSLCNHRRAYKLFTDSVVPGCHFPAFACESYEKLLEGDCFPCTDAERCSNMGFYADKSPGRGIMYLATREEEPFCANQYRVQLQSSTTLQPVTTQGKIELILIGANSFNETFTLTKGPDYELTSGGKLVRLIVPHPTFAPPTKVHVVYTAYQGWIYSGLTKWPVDKLILTDSYGKSVSYCQKGMYLESGKGLAITLHPGECNPAPPLPPSPSPTLTNSLVNNNQTPFPSRQPLDSVPLDNEIPVLNEIRFRSLDGDTVSGSLLNQTAESKSMSSSLVRSNATNNIYPYGNVPLALLQQQIPADIKVGGGGGSGNSGPSSSKRPSFYQWPLVGNFFGNHGRARFKSGSGRKYEPQGQLTPPSLQQLQQGNGVQSSKESPSISRRPFTRRNNPQQTMSVEDQTKVEYYLLRQQQLHLQQQQLHQANRLLWGNSNRSQQLSIRGQQLALANNQQQYQQQQQQQQQWIPQRQVVPPPPPPPQWRPDALVDAEITRYSTNNKPIVQGELSMPLDHMQQTFAQTLLNPSNQQFIERFRNQQQNIPQLRSSMILHNTELTTTPTLTSTGSLIVTNVVVPSSSSITISSSPVTLTTMTISNTLAAHNQQPSRQTEVEHVSSSPIDHPSVDIDMDHSESVQISHTKKFNNEDSLLSLATIEAATLLSAKAPSSISHRQMNETVIITSFNNLSSPAFIDTTITTTAPISTTLDLGEELLFSTNQTMNVSSPITTKEDIVSKDNASHTGILWSDYPSESGTSPVLMTDELYPDPEQLGQARDEYWSNKAQTSRIKQQINPSLAVAVVGSTYYPHTYAAMRPSRLQLQEHQPLYIPLNPADRDRQSRQLQAQYYADTTSSGTNIQQKSSHEPVLAVVSTR</sequence>
<feature type="region of interest" description="Disordered" evidence="5">
    <location>
        <begin position="901"/>
        <end position="928"/>
    </location>
</feature>
<proteinExistence type="inferred from homology"/>
<dbReference type="CDD" id="cd00707">
    <property type="entry name" value="Pancreat_lipase_like"/>
    <property type="match status" value="1"/>
</dbReference>
<evidence type="ECO:0000256" key="3">
    <source>
        <dbReference type="ARBA" id="ARBA00022525"/>
    </source>
</evidence>
<dbReference type="FunFam" id="3.40.50.1820:FF:000288">
    <property type="entry name" value="Pancreatic triacylglycerol lipase"/>
    <property type="match status" value="1"/>
</dbReference>
<protein>
    <recommendedName>
        <fullName evidence="7">Lipase domain-containing protein</fullName>
    </recommendedName>
</protein>
<evidence type="ECO:0000313" key="8">
    <source>
        <dbReference type="EMBL" id="CAH0100653.1"/>
    </source>
</evidence>
<gene>
    <name evidence="8" type="ORF">DGAL_LOCUS2940</name>
</gene>
<evidence type="ECO:0000256" key="4">
    <source>
        <dbReference type="RuleBase" id="RU004262"/>
    </source>
</evidence>
<evidence type="ECO:0000256" key="5">
    <source>
        <dbReference type="SAM" id="MobiDB-lite"/>
    </source>
</evidence>
<dbReference type="PANTHER" id="PTHR11610:SF186">
    <property type="entry name" value="FI22312P1"/>
    <property type="match status" value="1"/>
</dbReference>